<reference evidence="2 3" key="1">
    <citation type="submission" date="2018-12" db="EMBL/GenBank/DDBJ databases">
        <authorList>
            <person name="Toschakov S.V."/>
        </authorList>
    </citation>
    <scope>NUCLEOTIDE SEQUENCE [LARGE SCALE GENOMIC DNA]</scope>
    <source>
        <strain evidence="2 3">GM2012</strain>
    </source>
</reference>
<sequence length="276" mass="30232">MMRRTAIRALSAAIVALGAIGAGGAGPGTPGGLTGRRVDPAQVLPMHLVVPEARAEVAEIISEHSFHHRGEAETFPCDPQLYLSLLNEPALTLALWQDLSSSPVRLTAVAPGVYQGTDGNGTTATWSFVLRSPQLHVLLCRMEYHNPKGSAHLEGRIVLVVRTSYYKEATGAPWIQHEVEAFVKIDSRGWRAVARTFRPLIERLLVDQLQEAGWFVSLMGRLVETYPNWAEQVVSSHPGLPSEIRGQFLQVVARVRRPNSSPGRPELAEEVVADTR</sequence>
<protein>
    <recommendedName>
        <fullName evidence="4">Exosortase-associated EpsI family protein</fullName>
    </recommendedName>
</protein>
<evidence type="ECO:0000256" key="1">
    <source>
        <dbReference type="SAM" id="SignalP"/>
    </source>
</evidence>
<reference evidence="2 3" key="2">
    <citation type="submission" date="2019-01" db="EMBL/GenBank/DDBJ databases">
        <title>Tautonia sociabilis, a novel thermotolerant planctomycete of Isosphaeraceae family, isolated from a 4000 m deep subterranean habitat.</title>
        <authorList>
            <person name="Kovaleva O.L."/>
            <person name="Elcheninov A.G."/>
            <person name="Van Heerden E."/>
            <person name="Toshchakov S.V."/>
            <person name="Novikov A."/>
            <person name="Bonch-Osmolovskaya E.A."/>
            <person name="Kublanov I.V."/>
        </authorList>
    </citation>
    <scope>NUCLEOTIDE SEQUENCE [LARGE SCALE GENOMIC DNA]</scope>
    <source>
        <strain evidence="2 3">GM2012</strain>
    </source>
</reference>
<dbReference type="RefSeq" id="WP_126724129.1">
    <property type="nucleotide sequence ID" value="NZ_RYZH01000006.1"/>
</dbReference>
<feature type="chain" id="PRO_5019093104" description="Exosortase-associated EpsI family protein" evidence="1">
    <location>
        <begin position="25"/>
        <end position="276"/>
    </location>
</feature>
<accession>A0A432MP77</accession>
<evidence type="ECO:0000313" key="3">
    <source>
        <dbReference type="Proteomes" id="UP000280296"/>
    </source>
</evidence>
<organism evidence="2 3">
    <name type="scientific">Tautonia sociabilis</name>
    <dbReference type="NCBI Taxonomy" id="2080755"/>
    <lineage>
        <taxon>Bacteria</taxon>
        <taxon>Pseudomonadati</taxon>
        <taxon>Planctomycetota</taxon>
        <taxon>Planctomycetia</taxon>
        <taxon>Isosphaerales</taxon>
        <taxon>Isosphaeraceae</taxon>
        <taxon>Tautonia</taxon>
    </lineage>
</organism>
<evidence type="ECO:0000313" key="2">
    <source>
        <dbReference type="EMBL" id="RUL88878.1"/>
    </source>
</evidence>
<name>A0A432MP77_9BACT</name>
<keyword evidence="1" id="KW-0732">Signal</keyword>
<evidence type="ECO:0008006" key="4">
    <source>
        <dbReference type="Google" id="ProtNLM"/>
    </source>
</evidence>
<feature type="signal peptide" evidence="1">
    <location>
        <begin position="1"/>
        <end position="24"/>
    </location>
</feature>
<dbReference type="Proteomes" id="UP000280296">
    <property type="component" value="Unassembled WGS sequence"/>
</dbReference>
<dbReference type="EMBL" id="RYZH01000006">
    <property type="protein sequence ID" value="RUL88878.1"/>
    <property type="molecule type" value="Genomic_DNA"/>
</dbReference>
<proteinExistence type="predicted"/>
<comment type="caution">
    <text evidence="2">The sequence shown here is derived from an EMBL/GenBank/DDBJ whole genome shotgun (WGS) entry which is preliminary data.</text>
</comment>
<dbReference type="OrthoDB" id="255714at2"/>
<keyword evidence="3" id="KW-1185">Reference proteome</keyword>
<gene>
    <name evidence="2" type="ORF">TsocGM_04515</name>
</gene>
<dbReference type="AlphaFoldDB" id="A0A432MP77"/>